<feature type="domain" description="Tim10-like" evidence="9">
    <location>
        <begin position="17"/>
        <end position="72"/>
    </location>
</feature>
<dbReference type="GO" id="GO:0015031">
    <property type="term" value="P:protein transport"/>
    <property type="evidence" value="ECO:0007669"/>
    <property type="project" value="UniProtKB-KW"/>
</dbReference>
<gene>
    <name evidence="10" type="ORF">DPMN_095498</name>
</gene>
<evidence type="ECO:0000256" key="6">
    <source>
        <dbReference type="ARBA" id="ARBA00023128"/>
    </source>
</evidence>
<keyword evidence="11" id="KW-1185">Reference proteome</keyword>
<evidence type="ECO:0000313" key="10">
    <source>
        <dbReference type="EMBL" id="KAH3852976.1"/>
    </source>
</evidence>
<dbReference type="GO" id="GO:0005743">
    <property type="term" value="C:mitochondrial inner membrane"/>
    <property type="evidence" value="ECO:0007669"/>
    <property type="project" value="UniProtKB-SubCell"/>
</dbReference>
<dbReference type="Pfam" id="PF02953">
    <property type="entry name" value="zf-Tim10_DDP"/>
    <property type="match status" value="1"/>
</dbReference>
<evidence type="ECO:0000256" key="2">
    <source>
        <dbReference type="ARBA" id="ARBA00022723"/>
    </source>
</evidence>
<comment type="caution">
    <text evidence="10">The sequence shown here is derived from an EMBL/GenBank/DDBJ whole genome shotgun (WGS) entry which is preliminary data.</text>
</comment>
<evidence type="ECO:0000256" key="4">
    <source>
        <dbReference type="ARBA" id="ARBA00022927"/>
    </source>
</evidence>
<organism evidence="10 11">
    <name type="scientific">Dreissena polymorpha</name>
    <name type="common">Zebra mussel</name>
    <name type="synonym">Mytilus polymorpha</name>
    <dbReference type="NCBI Taxonomy" id="45954"/>
    <lineage>
        <taxon>Eukaryota</taxon>
        <taxon>Metazoa</taxon>
        <taxon>Spiralia</taxon>
        <taxon>Lophotrochozoa</taxon>
        <taxon>Mollusca</taxon>
        <taxon>Bivalvia</taxon>
        <taxon>Autobranchia</taxon>
        <taxon>Heteroconchia</taxon>
        <taxon>Euheterodonta</taxon>
        <taxon>Imparidentia</taxon>
        <taxon>Neoheterodontei</taxon>
        <taxon>Myida</taxon>
        <taxon>Dreissenoidea</taxon>
        <taxon>Dreissenidae</taxon>
        <taxon>Dreissena</taxon>
    </lineage>
</organism>
<evidence type="ECO:0000259" key="9">
    <source>
        <dbReference type="Pfam" id="PF02953"/>
    </source>
</evidence>
<sequence length="92" mass="10550">MAGTQMQMSQQIEDIVKQQREFIGQYNKLVESCFNDCVTDYTSRNLLKSEISCATNCVEKSLKKTQRISERFLEHQMQGMQDPNAALQALAK</sequence>
<keyword evidence="8" id="KW-0472">Membrane</keyword>
<dbReference type="InterPro" id="IPR050673">
    <property type="entry name" value="Mito_inner_translocase_sub"/>
</dbReference>
<comment type="domain">
    <text evidence="8">The twin CX3C motif contains 4 conserved Cys residues that form 2 disulfide bonds in the mitochondrial intermembrane space.</text>
</comment>
<proteinExistence type="inferred from homology"/>
<comment type="subunit">
    <text evidence="8">Heterohexamer.</text>
</comment>
<dbReference type="SUPFAM" id="SSF144122">
    <property type="entry name" value="Tim10-like"/>
    <property type="match status" value="1"/>
</dbReference>
<keyword evidence="4 8" id="KW-0653">Protein transport</keyword>
<comment type="function">
    <text evidence="8">Mitochondrial intermembrane chaperone that participates in the import and insertion of some multi-pass transmembrane proteins into the mitochondrial inner membrane. Also required for the transfer of beta-barrel precursors from the TOM complex to the sorting and assembly machinery (SAM complex) of the outer membrane. Acts as a chaperone-like protein that protects the hydrophobic precursors from aggregation and guide them through the mitochondrial intermembrane space.</text>
</comment>
<protein>
    <recommendedName>
        <fullName evidence="8">Mitochondrial import inner membrane translocase subunit</fullName>
    </recommendedName>
</protein>
<evidence type="ECO:0000256" key="3">
    <source>
        <dbReference type="ARBA" id="ARBA00022833"/>
    </source>
</evidence>
<name>A0A9D4R2T2_DREPO</name>
<evidence type="ECO:0000256" key="7">
    <source>
        <dbReference type="ARBA" id="ARBA00023157"/>
    </source>
</evidence>
<keyword evidence="7 8" id="KW-1015">Disulfide bond</keyword>
<keyword evidence="5 8" id="KW-0811">Translocation</keyword>
<keyword evidence="6 8" id="KW-0496">Mitochondrion</keyword>
<accession>A0A9D4R2T2</accession>
<dbReference type="Proteomes" id="UP000828390">
    <property type="component" value="Unassembled WGS sequence"/>
</dbReference>
<dbReference type="Gene3D" id="1.10.287.810">
    <property type="entry name" value="Mitochondrial import inner membrane translocase subunit tim13 like domains"/>
    <property type="match status" value="1"/>
</dbReference>
<comment type="subcellular location">
    <subcellularLocation>
        <location evidence="8">Mitochondrion inner membrane</location>
        <topology evidence="8">Peripheral membrane protein</topology>
        <orientation evidence="8">Intermembrane side</orientation>
    </subcellularLocation>
</comment>
<evidence type="ECO:0000256" key="1">
    <source>
        <dbReference type="ARBA" id="ARBA00022448"/>
    </source>
</evidence>
<dbReference type="AlphaFoldDB" id="A0A9D4R2T2"/>
<reference evidence="10" key="1">
    <citation type="journal article" date="2019" name="bioRxiv">
        <title>The Genome of the Zebra Mussel, Dreissena polymorpha: A Resource for Invasive Species Research.</title>
        <authorList>
            <person name="McCartney M.A."/>
            <person name="Auch B."/>
            <person name="Kono T."/>
            <person name="Mallez S."/>
            <person name="Zhang Y."/>
            <person name="Obille A."/>
            <person name="Becker A."/>
            <person name="Abrahante J.E."/>
            <person name="Garbe J."/>
            <person name="Badalamenti J.P."/>
            <person name="Herman A."/>
            <person name="Mangelson H."/>
            <person name="Liachko I."/>
            <person name="Sullivan S."/>
            <person name="Sone E.D."/>
            <person name="Koren S."/>
            <person name="Silverstein K.A.T."/>
            <person name="Beckman K.B."/>
            <person name="Gohl D.M."/>
        </authorList>
    </citation>
    <scope>NUCLEOTIDE SEQUENCE</scope>
    <source>
        <strain evidence="10">Duluth1</strain>
        <tissue evidence="10">Whole animal</tissue>
    </source>
</reference>
<reference evidence="10" key="2">
    <citation type="submission" date="2020-11" db="EMBL/GenBank/DDBJ databases">
        <authorList>
            <person name="McCartney M.A."/>
            <person name="Auch B."/>
            <person name="Kono T."/>
            <person name="Mallez S."/>
            <person name="Becker A."/>
            <person name="Gohl D.M."/>
            <person name="Silverstein K.A.T."/>
            <person name="Koren S."/>
            <person name="Bechman K.B."/>
            <person name="Herman A."/>
            <person name="Abrahante J.E."/>
            <person name="Garbe J."/>
        </authorList>
    </citation>
    <scope>NUCLEOTIDE SEQUENCE</scope>
    <source>
        <strain evidence="10">Duluth1</strain>
        <tissue evidence="10">Whole animal</tissue>
    </source>
</reference>
<dbReference type="InterPro" id="IPR035427">
    <property type="entry name" value="Tim10-like_dom_sf"/>
</dbReference>
<keyword evidence="8" id="KW-0999">Mitochondrion inner membrane</keyword>
<keyword evidence="2" id="KW-0479">Metal-binding</keyword>
<dbReference type="PANTHER" id="PTHR13172">
    <property type="entry name" value="MITOCHONDRIAL IMPORT INNER MEMBRANE TRANSLOCASE SUBUNIT TIM9B"/>
    <property type="match status" value="1"/>
</dbReference>
<comment type="similarity">
    <text evidence="8">Belongs to the small Tim family.</text>
</comment>
<evidence type="ECO:0000313" key="11">
    <source>
        <dbReference type="Proteomes" id="UP000828390"/>
    </source>
</evidence>
<dbReference type="GO" id="GO:0046872">
    <property type="term" value="F:metal ion binding"/>
    <property type="evidence" value="ECO:0007669"/>
    <property type="project" value="UniProtKB-KW"/>
</dbReference>
<keyword evidence="1 8" id="KW-0813">Transport</keyword>
<evidence type="ECO:0000256" key="5">
    <source>
        <dbReference type="ARBA" id="ARBA00023010"/>
    </source>
</evidence>
<keyword evidence="8" id="KW-0143">Chaperone</keyword>
<dbReference type="EMBL" id="JAIWYP010000003">
    <property type="protein sequence ID" value="KAH3852976.1"/>
    <property type="molecule type" value="Genomic_DNA"/>
</dbReference>
<evidence type="ECO:0000256" key="8">
    <source>
        <dbReference type="RuleBase" id="RU367043"/>
    </source>
</evidence>
<keyword evidence="3" id="KW-0862">Zinc</keyword>
<dbReference type="InterPro" id="IPR004217">
    <property type="entry name" value="Tim10-like"/>
</dbReference>